<dbReference type="EMBL" id="GBXM01054968">
    <property type="protein sequence ID" value="JAH53609.1"/>
    <property type="molecule type" value="Transcribed_RNA"/>
</dbReference>
<dbReference type="AlphaFoldDB" id="A0A0E9TIU5"/>
<accession>A0A0E9TIU5</accession>
<protein>
    <submittedName>
        <fullName evidence="1">Uncharacterized protein</fullName>
    </submittedName>
</protein>
<name>A0A0E9TIU5_ANGAN</name>
<proteinExistence type="predicted"/>
<evidence type="ECO:0000313" key="1">
    <source>
        <dbReference type="EMBL" id="JAH53609.1"/>
    </source>
</evidence>
<reference evidence="1" key="2">
    <citation type="journal article" date="2015" name="Fish Shellfish Immunol.">
        <title>Early steps in the European eel (Anguilla anguilla)-Vibrio vulnificus interaction in the gills: Role of the RtxA13 toxin.</title>
        <authorList>
            <person name="Callol A."/>
            <person name="Pajuelo D."/>
            <person name="Ebbesson L."/>
            <person name="Teles M."/>
            <person name="MacKenzie S."/>
            <person name="Amaro C."/>
        </authorList>
    </citation>
    <scope>NUCLEOTIDE SEQUENCE</scope>
</reference>
<sequence length="44" mass="4922">MVAIIALLSLSNSFNTSFKVFHLHSPAMFALLQAYADEQSSYEQ</sequence>
<reference evidence="1" key="1">
    <citation type="submission" date="2014-11" db="EMBL/GenBank/DDBJ databases">
        <authorList>
            <person name="Amaro Gonzalez C."/>
        </authorList>
    </citation>
    <scope>NUCLEOTIDE SEQUENCE</scope>
</reference>
<organism evidence="1">
    <name type="scientific">Anguilla anguilla</name>
    <name type="common">European freshwater eel</name>
    <name type="synonym">Muraena anguilla</name>
    <dbReference type="NCBI Taxonomy" id="7936"/>
    <lineage>
        <taxon>Eukaryota</taxon>
        <taxon>Metazoa</taxon>
        <taxon>Chordata</taxon>
        <taxon>Craniata</taxon>
        <taxon>Vertebrata</taxon>
        <taxon>Euteleostomi</taxon>
        <taxon>Actinopterygii</taxon>
        <taxon>Neopterygii</taxon>
        <taxon>Teleostei</taxon>
        <taxon>Anguilliformes</taxon>
        <taxon>Anguillidae</taxon>
        <taxon>Anguilla</taxon>
    </lineage>
</organism>